<evidence type="ECO:0000256" key="3">
    <source>
        <dbReference type="ARBA" id="ARBA00022741"/>
    </source>
</evidence>
<dbReference type="PROSITE" id="PS00107">
    <property type="entry name" value="PROTEIN_KINASE_ATP"/>
    <property type="match status" value="1"/>
</dbReference>
<organism evidence="10">
    <name type="scientific">Lotharella oceanica</name>
    <dbReference type="NCBI Taxonomy" id="641309"/>
    <lineage>
        <taxon>Eukaryota</taxon>
        <taxon>Sar</taxon>
        <taxon>Rhizaria</taxon>
        <taxon>Cercozoa</taxon>
        <taxon>Chlorarachniophyceae</taxon>
        <taxon>Lotharella</taxon>
    </lineage>
</organism>
<feature type="binding site" evidence="6">
    <location>
        <position position="50"/>
    </location>
    <ligand>
        <name>ATP</name>
        <dbReference type="ChEBI" id="CHEBI:30616"/>
    </ligand>
</feature>
<evidence type="ECO:0000256" key="5">
    <source>
        <dbReference type="ARBA" id="ARBA00022840"/>
    </source>
</evidence>
<dbReference type="PROSITE" id="PS00108">
    <property type="entry name" value="PROTEIN_KINASE_ST"/>
    <property type="match status" value="1"/>
</dbReference>
<evidence type="ECO:0000256" key="4">
    <source>
        <dbReference type="ARBA" id="ARBA00022777"/>
    </source>
</evidence>
<dbReference type="GO" id="GO:0004674">
    <property type="term" value="F:protein serine/threonine kinase activity"/>
    <property type="evidence" value="ECO:0007669"/>
    <property type="project" value="UniProtKB-KW"/>
</dbReference>
<keyword evidence="2" id="KW-0808">Transferase</keyword>
<dbReference type="Gene3D" id="1.10.510.10">
    <property type="entry name" value="Transferase(Phosphotransferase) domain 1"/>
    <property type="match status" value="1"/>
</dbReference>
<gene>
    <name evidence="10" type="ORF">LSP00402_LOCUS19383</name>
</gene>
<keyword evidence="8" id="KW-0812">Transmembrane</keyword>
<evidence type="ECO:0000313" key="10">
    <source>
        <dbReference type="EMBL" id="CAD9775386.1"/>
    </source>
</evidence>
<dbReference type="FunFam" id="1.10.510.10:FF:000026">
    <property type="entry name" value="Calcium/calmodulin-dependent protein kinase type 1"/>
    <property type="match status" value="1"/>
</dbReference>
<keyword evidence="5 6" id="KW-0067">ATP-binding</keyword>
<dbReference type="SMART" id="SM00220">
    <property type="entry name" value="S_TKc"/>
    <property type="match status" value="1"/>
</dbReference>
<keyword evidence="8" id="KW-1133">Transmembrane helix</keyword>
<dbReference type="SUPFAM" id="SSF56112">
    <property type="entry name" value="Protein kinase-like (PK-like)"/>
    <property type="match status" value="1"/>
</dbReference>
<name>A0A7S2U0C5_9EUKA</name>
<dbReference type="CDD" id="cd05117">
    <property type="entry name" value="STKc_CAMK"/>
    <property type="match status" value="1"/>
</dbReference>
<comment type="similarity">
    <text evidence="7">Belongs to the protein kinase superfamily.</text>
</comment>
<dbReference type="InterPro" id="IPR017441">
    <property type="entry name" value="Protein_kinase_ATP_BS"/>
</dbReference>
<feature type="transmembrane region" description="Helical" evidence="8">
    <location>
        <begin position="201"/>
        <end position="219"/>
    </location>
</feature>
<evidence type="ECO:0000256" key="2">
    <source>
        <dbReference type="ARBA" id="ARBA00022679"/>
    </source>
</evidence>
<dbReference type="FunFam" id="3.30.200.20:FF:000003">
    <property type="entry name" value="Non-specific serine/threonine protein kinase"/>
    <property type="match status" value="1"/>
</dbReference>
<evidence type="ECO:0000259" key="9">
    <source>
        <dbReference type="PROSITE" id="PS50011"/>
    </source>
</evidence>
<dbReference type="PANTHER" id="PTHR24347">
    <property type="entry name" value="SERINE/THREONINE-PROTEIN KINASE"/>
    <property type="match status" value="1"/>
</dbReference>
<dbReference type="Pfam" id="PF00069">
    <property type="entry name" value="Pkinase"/>
    <property type="match status" value="1"/>
</dbReference>
<sequence length="331" mass="37702">MGNKLTKITKTDFEKKYSAKEVLGRGSFAIVKRAVRKKDGKELAVKIIKKAKLGQKELQIVHDEVKIMDKINHPHCVKLEEIFETNKKLYLVMEKLSGGELFDRIVAKGSYSEKEASILIRSVAIALAYLHKIGIVHRDLKPENLIYADKSQESPIKITDFGLAKLKLAQGDGMMTTACGTPGYVAPEVLKKEKYNEAVDIWSLGVILYILLCGFPPFYHEKTQKLYQQIKSGSYDFPEKYWKDITPEAKELIRRMLTVDPAKRITIPQILQHPWISGSAASNRKFGKGHGERLRKLQARRKLRKTIQIIIAVNRMAHFLDTYAKEHLGKS</sequence>
<accession>A0A7S2U0C5</accession>
<dbReference type="PROSITE" id="PS50011">
    <property type="entry name" value="PROTEIN_KINASE_DOM"/>
    <property type="match status" value="1"/>
</dbReference>
<evidence type="ECO:0000256" key="7">
    <source>
        <dbReference type="RuleBase" id="RU000304"/>
    </source>
</evidence>
<evidence type="ECO:0000256" key="8">
    <source>
        <dbReference type="SAM" id="Phobius"/>
    </source>
</evidence>
<keyword evidence="8" id="KW-0472">Membrane</keyword>
<proteinExistence type="inferred from homology"/>
<feature type="domain" description="Protein kinase" evidence="9">
    <location>
        <begin position="17"/>
        <end position="276"/>
    </location>
</feature>
<dbReference type="InterPro" id="IPR008271">
    <property type="entry name" value="Ser/Thr_kinase_AS"/>
</dbReference>
<dbReference type="GO" id="GO:0005524">
    <property type="term" value="F:ATP binding"/>
    <property type="evidence" value="ECO:0007669"/>
    <property type="project" value="UniProtKB-UniRule"/>
</dbReference>
<keyword evidence="4" id="KW-0418">Kinase</keyword>
<evidence type="ECO:0000256" key="1">
    <source>
        <dbReference type="ARBA" id="ARBA00022527"/>
    </source>
</evidence>
<keyword evidence="1 7" id="KW-0723">Serine/threonine-protein kinase</keyword>
<dbReference type="InterPro" id="IPR000719">
    <property type="entry name" value="Prot_kinase_dom"/>
</dbReference>
<reference evidence="10" key="1">
    <citation type="submission" date="2021-01" db="EMBL/GenBank/DDBJ databases">
        <authorList>
            <person name="Corre E."/>
            <person name="Pelletier E."/>
            <person name="Niang G."/>
            <person name="Scheremetjew M."/>
            <person name="Finn R."/>
            <person name="Kale V."/>
            <person name="Holt S."/>
            <person name="Cochrane G."/>
            <person name="Meng A."/>
            <person name="Brown T."/>
            <person name="Cohen L."/>
        </authorList>
    </citation>
    <scope>NUCLEOTIDE SEQUENCE</scope>
    <source>
        <strain evidence="10">CCMP622</strain>
    </source>
</reference>
<evidence type="ECO:0000256" key="6">
    <source>
        <dbReference type="PROSITE-ProRule" id="PRU10141"/>
    </source>
</evidence>
<dbReference type="EMBL" id="HBHP01031452">
    <property type="protein sequence ID" value="CAD9775386.1"/>
    <property type="molecule type" value="Transcribed_RNA"/>
</dbReference>
<keyword evidence="3 6" id="KW-0547">Nucleotide-binding</keyword>
<protein>
    <recommendedName>
        <fullName evidence="9">Protein kinase domain-containing protein</fullName>
    </recommendedName>
</protein>
<dbReference type="InterPro" id="IPR011009">
    <property type="entry name" value="Kinase-like_dom_sf"/>
</dbReference>
<dbReference type="AlphaFoldDB" id="A0A7S2U0C5"/>